<proteinExistence type="predicted"/>
<organism evidence="2 3">
    <name type="scientific">Prymnesium parvum</name>
    <name type="common">Toxic golden alga</name>
    <dbReference type="NCBI Taxonomy" id="97485"/>
    <lineage>
        <taxon>Eukaryota</taxon>
        <taxon>Haptista</taxon>
        <taxon>Haptophyta</taxon>
        <taxon>Prymnesiophyceae</taxon>
        <taxon>Prymnesiales</taxon>
        <taxon>Prymnesiaceae</taxon>
        <taxon>Prymnesium</taxon>
    </lineage>
</organism>
<feature type="coiled-coil region" evidence="1">
    <location>
        <begin position="151"/>
        <end position="194"/>
    </location>
</feature>
<accession>A0AB34II47</accession>
<keyword evidence="3" id="KW-1185">Reference proteome</keyword>
<dbReference type="Proteomes" id="UP001515480">
    <property type="component" value="Unassembled WGS sequence"/>
</dbReference>
<keyword evidence="1" id="KW-0175">Coiled coil</keyword>
<dbReference type="EMBL" id="JBGBPQ010000027">
    <property type="protein sequence ID" value="KAL1498703.1"/>
    <property type="molecule type" value="Genomic_DNA"/>
</dbReference>
<gene>
    <name evidence="2" type="ORF">AB1Y20_014014</name>
</gene>
<evidence type="ECO:0000256" key="1">
    <source>
        <dbReference type="SAM" id="Coils"/>
    </source>
</evidence>
<protein>
    <submittedName>
        <fullName evidence="2">Uncharacterized protein</fullName>
    </submittedName>
</protein>
<sequence>MEDAFTGNHMIAHVPERSSVFSPSKEAAARALQAASKAEAKARVAREAAASGGARHHEQPGGQVFASVHLDVPASQRSTLHWNAARLAVQKNQALEASRQAAELAAALRPSDGGWFRNALCGVGLVQSTRAAEFQSLKAAAQEATRIFLEKAEAEAKVRAAAAEEAAARAAAVRLRAQEEAMQLQHEAEMEARRAEQHAIQARLEEQSLRKVRDECATADVSSLALMVEQAASKLARDAEMEAISEPKLDSRTETSAVEFGDFEGPNCSHTHAQEDQKFDDDAQLRAEEAILLIKVLANQCAGEEVEEPEVDAVAPSGDETAMVDIFAEQPAVEPSIPSPSNGMSVGDLPSPDGGSGCPEFRTFTSRFFPGIRALKGRMHRVAIAQATSVGRRQCSCSPIRAILVHSGRAANTCGEGLSHPGASRAFDV</sequence>
<dbReference type="AlphaFoldDB" id="A0AB34II47"/>
<evidence type="ECO:0000313" key="3">
    <source>
        <dbReference type="Proteomes" id="UP001515480"/>
    </source>
</evidence>
<comment type="caution">
    <text evidence="2">The sequence shown here is derived from an EMBL/GenBank/DDBJ whole genome shotgun (WGS) entry which is preliminary data.</text>
</comment>
<reference evidence="2 3" key="1">
    <citation type="journal article" date="2024" name="Science">
        <title>Giant polyketide synthase enzymes in the biosynthesis of giant marine polyether toxins.</title>
        <authorList>
            <person name="Fallon T.R."/>
            <person name="Shende V.V."/>
            <person name="Wierzbicki I.H."/>
            <person name="Pendleton A.L."/>
            <person name="Watervoot N.F."/>
            <person name="Auber R.P."/>
            <person name="Gonzalez D.J."/>
            <person name="Wisecaver J.H."/>
            <person name="Moore B.S."/>
        </authorList>
    </citation>
    <scope>NUCLEOTIDE SEQUENCE [LARGE SCALE GENOMIC DNA]</scope>
    <source>
        <strain evidence="2 3">12B1</strain>
    </source>
</reference>
<evidence type="ECO:0000313" key="2">
    <source>
        <dbReference type="EMBL" id="KAL1498703.1"/>
    </source>
</evidence>
<name>A0AB34II47_PRYPA</name>